<protein>
    <submittedName>
        <fullName evidence="1">Uncharacterized protein</fullName>
    </submittedName>
</protein>
<sequence>MTSATDVVAYTYNAENWTPLGLIEVGIREGWLGLAARDMDTEEVLDQAQHEFSIDRYDEGTFDSGTFPKVIFETDINPDELFRNEHGEYVHIN</sequence>
<dbReference type="GeneID" id="54992155"/>
<evidence type="ECO:0000313" key="1">
    <source>
        <dbReference type="EMBL" id="AWN03612.1"/>
    </source>
</evidence>
<gene>
    <name evidence="1" type="primary">97</name>
    <name evidence="1" type="ORF">PBI_HYPERION_97</name>
</gene>
<organism evidence="1 2">
    <name type="scientific">Microbacterium phage Hyperion</name>
    <dbReference type="NCBI Taxonomy" id="2182354"/>
    <lineage>
        <taxon>Viruses</taxon>
        <taxon>Duplodnaviria</taxon>
        <taxon>Heunggongvirae</taxon>
        <taxon>Uroviricota</taxon>
        <taxon>Caudoviricetes</taxon>
        <taxon>Squashvirus</taxon>
        <taxon>Squashvirus hyperion</taxon>
    </lineage>
</organism>
<evidence type="ECO:0000313" key="2">
    <source>
        <dbReference type="Proteomes" id="UP000246630"/>
    </source>
</evidence>
<dbReference type="Proteomes" id="UP000246630">
    <property type="component" value="Segment"/>
</dbReference>
<keyword evidence="2" id="KW-1185">Reference proteome</keyword>
<name>A0A2U8UIX2_9CAUD</name>
<reference evidence="1 2" key="1">
    <citation type="submission" date="2018-03" db="EMBL/GenBank/DDBJ databases">
        <authorList>
            <person name="Stanton A.-C.J."/>
            <person name="Garlena R.A."/>
            <person name="Russell D.A."/>
            <person name="Pope W.H."/>
            <person name="Jacobs-Sera D."/>
            <person name="Hatfull G.F."/>
        </authorList>
    </citation>
    <scope>NUCLEOTIDE SEQUENCE [LARGE SCALE GENOMIC DNA]</scope>
</reference>
<dbReference type="RefSeq" id="YP_009801639.1">
    <property type="nucleotide sequence ID" value="NC_047973.1"/>
</dbReference>
<accession>A0A2U8UIX2</accession>
<dbReference type="KEGG" id="vg:54992155"/>
<proteinExistence type="predicted"/>
<dbReference type="EMBL" id="MH153803">
    <property type="protein sequence ID" value="AWN03612.1"/>
    <property type="molecule type" value="Genomic_DNA"/>
</dbReference>